<gene>
    <name evidence="2" type="ORF">ACFO3J_06740</name>
</gene>
<dbReference type="Pfam" id="PF01370">
    <property type="entry name" value="Epimerase"/>
    <property type="match status" value="1"/>
</dbReference>
<dbReference type="InterPro" id="IPR050177">
    <property type="entry name" value="Lipid_A_modif_metabolic_enz"/>
</dbReference>
<organism evidence="2 3">
    <name type="scientific">Streptomyces polygonati</name>
    <dbReference type="NCBI Taxonomy" id="1617087"/>
    <lineage>
        <taxon>Bacteria</taxon>
        <taxon>Bacillati</taxon>
        <taxon>Actinomycetota</taxon>
        <taxon>Actinomycetes</taxon>
        <taxon>Kitasatosporales</taxon>
        <taxon>Streptomycetaceae</taxon>
        <taxon>Streptomyces</taxon>
    </lineage>
</organism>
<protein>
    <submittedName>
        <fullName evidence="2">NAD-dependent epimerase/dehydratase family protein</fullName>
    </submittedName>
</protein>
<dbReference type="PANTHER" id="PTHR43245">
    <property type="entry name" value="BIFUNCTIONAL POLYMYXIN RESISTANCE PROTEIN ARNA"/>
    <property type="match status" value="1"/>
</dbReference>
<evidence type="ECO:0000313" key="3">
    <source>
        <dbReference type="Proteomes" id="UP001595765"/>
    </source>
</evidence>
<proteinExistence type="predicted"/>
<feature type="domain" description="NAD-dependent epimerase/dehydratase" evidence="1">
    <location>
        <begin position="9"/>
        <end position="247"/>
    </location>
</feature>
<accession>A0ABV8HJ30</accession>
<name>A0ABV8HJ30_9ACTN</name>
<dbReference type="Proteomes" id="UP001595765">
    <property type="component" value="Unassembled WGS sequence"/>
</dbReference>
<dbReference type="EMBL" id="JBHSBB010000007">
    <property type="protein sequence ID" value="MFC4031168.1"/>
    <property type="molecule type" value="Genomic_DNA"/>
</dbReference>
<dbReference type="Gene3D" id="3.40.50.720">
    <property type="entry name" value="NAD(P)-binding Rossmann-like Domain"/>
    <property type="match status" value="1"/>
</dbReference>
<comment type="caution">
    <text evidence="2">The sequence shown here is derived from an EMBL/GenBank/DDBJ whole genome shotgun (WGS) entry which is preliminary data.</text>
</comment>
<evidence type="ECO:0000259" key="1">
    <source>
        <dbReference type="Pfam" id="PF01370"/>
    </source>
</evidence>
<dbReference type="RefSeq" id="WP_386427101.1">
    <property type="nucleotide sequence ID" value="NZ_JBHSBB010000007.1"/>
</dbReference>
<dbReference type="InterPro" id="IPR001509">
    <property type="entry name" value="Epimerase_deHydtase"/>
</dbReference>
<reference evidence="3" key="1">
    <citation type="journal article" date="2019" name="Int. J. Syst. Evol. Microbiol.">
        <title>The Global Catalogue of Microorganisms (GCM) 10K type strain sequencing project: providing services to taxonomists for standard genome sequencing and annotation.</title>
        <authorList>
            <consortium name="The Broad Institute Genomics Platform"/>
            <consortium name="The Broad Institute Genome Sequencing Center for Infectious Disease"/>
            <person name="Wu L."/>
            <person name="Ma J."/>
        </authorList>
    </citation>
    <scope>NUCLEOTIDE SEQUENCE [LARGE SCALE GENOMIC DNA]</scope>
    <source>
        <strain evidence="3">CGMCC 4.7237</strain>
    </source>
</reference>
<sequence>MSTVRGKKILVTGGAGTIGSNLVDQLVDGGARQVVVLDNFVRGRMANLARSMGSGVVEVVEGDIRDAATVRKVTEGAELVFHLAAIRITQCAEEPRLANEVMVDGTFNVLEAAVAEGVGKLIASSSASVYGLAEEFPTTERHHPYNNDTFYGAAKAFNEGMLRSFHAMYGLDYVALRYFNVYGPRMDIHGLYTEVLIRWMERIEAGQPPLILGDGTQTMDFVHVRDIARANVLAAESDLTDEVFNVASGSETSLKGLALGLLEAMGADLEPEHGPARTVNAVTRRLADTSQAASRLGFRAEIDLATGLRDLVDWWRAERAADLAAASAADPAALDAPPAAGAAGSPAGAAR</sequence>
<dbReference type="InterPro" id="IPR036291">
    <property type="entry name" value="NAD(P)-bd_dom_sf"/>
</dbReference>
<dbReference type="SUPFAM" id="SSF51735">
    <property type="entry name" value="NAD(P)-binding Rossmann-fold domains"/>
    <property type="match status" value="1"/>
</dbReference>
<keyword evidence="3" id="KW-1185">Reference proteome</keyword>
<dbReference type="PANTHER" id="PTHR43245:SF53">
    <property type="entry name" value="EPIMERASE-RELATED"/>
    <property type="match status" value="1"/>
</dbReference>
<evidence type="ECO:0000313" key="2">
    <source>
        <dbReference type="EMBL" id="MFC4031168.1"/>
    </source>
</evidence>